<proteinExistence type="predicted"/>
<dbReference type="OrthoDB" id="4843387at2759"/>
<evidence type="ECO:0000256" key="1">
    <source>
        <dbReference type="ARBA" id="ARBA00004123"/>
    </source>
</evidence>
<organism evidence="2 3">
    <name type="scientific">Nephila pilipes</name>
    <name type="common">Giant wood spider</name>
    <name type="synonym">Nephila maculata</name>
    <dbReference type="NCBI Taxonomy" id="299642"/>
    <lineage>
        <taxon>Eukaryota</taxon>
        <taxon>Metazoa</taxon>
        <taxon>Ecdysozoa</taxon>
        <taxon>Arthropoda</taxon>
        <taxon>Chelicerata</taxon>
        <taxon>Arachnida</taxon>
        <taxon>Araneae</taxon>
        <taxon>Araneomorphae</taxon>
        <taxon>Entelegynae</taxon>
        <taxon>Araneoidea</taxon>
        <taxon>Nephilidae</taxon>
        <taxon>Nephila</taxon>
    </lineage>
</organism>
<sequence>MEPKNKEYRMELKHIIMNHFLQRKSVIDVSEIVQRSKTTIHYIIEKFIADGWVKSKPKSCRTQKLSEANERGIIRFVKKGPQVNTSELAKIAENCMNIRIAPETI</sequence>
<comment type="subcellular location">
    <subcellularLocation>
        <location evidence="1">Nucleus</location>
    </subcellularLocation>
</comment>
<evidence type="ECO:0000313" key="2">
    <source>
        <dbReference type="EMBL" id="GFT76384.1"/>
    </source>
</evidence>
<dbReference type="AlphaFoldDB" id="A0A8X6PQR8"/>
<keyword evidence="3" id="KW-1185">Reference proteome</keyword>
<dbReference type="GO" id="GO:0005634">
    <property type="term" value="C:nucleus"/>
    <property type="evidence" value="ECO:0007669"/>
    <property type="project" value="UniProtKB-SubCell"/>
</dbReference>
<dbReference type="SUPFAM" id="SSF46689">
    <property type="entry name" value="Homeodomain-like"/>
    <property type="match status" value="1"/>
</dbReference>
<reference evidence="2" key="1">
    <citation type="submission" date="2020-08" db="EMBL/GenBank/DDBJ databases">
        <title>Multicomponent nature underlies the extraordinary mechanical properties of spider dragline silk.</title>
        <authorList>
            <person name="Kono N."/>
            <person name="Nakamura H."/>
            <person name="Mori M."/>
            <person name="Yoshida Y."/>
            <person name="Ohtoshi R."/>
            <person name="Malay A.D."/>
            <person name="Moran D.A.P."/>
            <person name="Tomita M."/>
            <person name="Numata K."/>
            <person name="Arakawa K."/>
        </authorList>
    </citation>
    <scope>NUCLEOTIDE SEQUENCE</scope>
</reference>
<dbReference type="InterPro" id="IPR009057">
    <property type="entry name" value="Homeodomain-like_sf"/>
</dbReference>
<comment type="caution">
    <text evidence="2">The sequence shown here is derived from an EMBL/GenBank/DDBJ whole genome shotgun (WGS) entry which is preliminary data.</text>
</comment>
<evidence type="ECO:0000313" key="3">
    <source>
        <dbReference type="Proteomes" id="UP000887013"/>
    </source>
</evidence>
<name>A0A8X6PQR8_NEPPI</name>
<protein>
    <submittedName>
        <fullName evidence="2">Uncharacterized protein</fullName>
    </submittedName>
</protein>
<gene>
    <name evidence="2" type="ORF">NPIL_465781</name>
</gene>
<accession>A0A8X6PQR8</accession>
<dbReference type="EMBL" id="BMAW01071072">
    <property type="protein sequence ID" value="GFT76384.1"/>
    <property type="molecule type" value="Genomic_DNA"/>
</dbReference>
<dbReference type="Proteomes" id="UP000887013">
    <property type="component" value="Unassembled WGS sequence"/>
</dbReference>